<name>A0A830BC83_9LAMI</name>
<sequence>MTISSNSGASRRRAHPTPRPIICSPTASFCHTSSRSKRAPAVITRCRGRPAGRAASAARTIRWCHRAATAPTAAAAARGPARASRPLRFLGGDFRRTGCLRERKGMLFVLDIGLFWVLRCTGPRRGGS</sequence>
<organism evidence="1 2">
    <name type="scientific">Phtheirospermum japonicum</name>
    <dbReference type="NCBI Taxonomy" id="374723"/>
    <lineage>
        <taxon>Eukaryota</taxon>
        <taxon>Viridiplantae</taxon>
        <taxon>Streptophyta</taxon>
        <taxon>Embryophyta</taxon>
        <taxon>Tracheophyta</taxon>
        <taxon>Spermatophyta</taxon>
        <taxon>Magnoliopsida</taxon>
        <taxon>eudicotyledons</taxon>
        <taxon>Gunneridae</taxon>
        <taxon>Pentapetalae</taxon>
        <taxon>asterids</taxon>
        <taxon>lamiids</taxon>
        <taxon>Lamiales</taxon>
        <taxon>Orobanchaceae</taxon>
        <taxon>Orobanchaceae incertae sedis</taxon>
        <taxon>Phtheirospermum</taxon>
    </lineage>
</organism>
<evidence type="ECO:0000313" key="2">
    <source>
        <dbReference type="Proteomes" id="UP000653305"/>
    </source>
</evidence>
<proteinExistence type="predicted"/>
<dbReference type="AlphaFoldDB" id="A0A830BC83"/>
<reference evidence="1" key="1">
    <citation type="submission" date="2020-07" db="EMBL/GenBank/DDBJ databases">
        <title>Ethylene signaling mediates host invasion by parasitic plants.</title>
        <authorList>
            <person name="Yoshida S."/>
        </authorList>
    </citation>
    <scope>NUCLEOTIDE SEQUENCE</scope>
    <source>
        <strain evidence="1">Okayama</strain>
    </source>
</reference>
<gene>
    <name evidence="1" type="ORF">PHJA_000109600</name>
</gene>
<evidence type="ECO:0000313" key="1">
    <source>
        <dbReference type="EMBL" id="GFP79661.1"/>
    </source>
</evidence>
<dbReference type="Proteomes" id="UP000653305">
    <property type="component" value="Unassembled WGS sequence"/>
</dbReference>
<protein>
    <submittedName>
        <fullName evidence="1">Uncharacterized protein</fullName>
    </submittedName>
</protein>
<keyword evidence="2" id="KW-1185">Reference proteome</keyword>
<accession>A0A830BC83</accession>
<dbReference type="EMBL" id="BMAC01000010">
    <property type="protein sequence ID" value="GFP79661.1"/>
    <property type="molecule type" value="Genomic_DNA"/>
</dbReference>
<comment type="caution">
    <text evidence="1">The sequence shown here is derived from an EMBL/GenBank/DDBJ whole genome shotgun (WGS) entry which is preliminary data.</text>
</comment>